<evidence type="ECO:0008006" key="3">
    <source>
        <dbReference type="Google" id="ProtNLM"/>
    </source>
</evidence>
<organism evidence="1 2">
    <name type="scientific">Bacillus licheniformis</name>
    <dbReference type="NCBI Taxonomy" id="1402"/>
    <lineage>
        <taxon>Bacteria</taxon>
        <taxon>Bacillati</taxon>
        <taxon>Bacillota</taxon>
        <taxon>Bacilli</taxon>
        <taxon>Bacillales</taxon>
        <taxon>Bacillaceae</taxon>
        <taxon>Bacillus</taxon>
    </lineage>
</organism>
<comment type="caution">
    <text evidence="1">The sequence shown here is derived from an EMBL/GenBank/DDBJ whole genome shotgun (WGS) entry which is preliminary data.</text>
</comment>
<reference evidence="1 2" key="1">
    <citation type="submission" date="2019-06" db="EMBL/GenBank/DDBJ databases">
        <title>Genome sequence analysis of &gt;100 Bacillus licheniformis strains suggests intrinsic resistance to this species.</title>
        <authorList>
            <person name="Wels M."/>
            <person name="Siezen R.J."/>
            <person name="Johansen E."/>
            <person name="Stuer-Lauridsen B."/>
            <person name="Bjerre K."/>
            <person name="Nielsen B.K.K."/>
        </authorList>
    </citation>
    <scope>NUCLEOTIDE SEQUENCE [LARGE SCALE GENOMIC DNA]</scope>
    <source>
        <strain evidence="1 2">BAC-16736</strain>
    </source>
</reference>
<proteinExistence type="predicted"/>
<dbReference type="InterPro" id="IPR019642">
    <property type="entry name" value="DUF2507"/>
</dbReference>
<dbReference type="EMBL" id="NILC01000024">
    <property type="protein sequence ID" value="TWL26172.1"/>
    <property type="molecule type" value="Genomic_DNA"/>
</dbReference>
<evidence type="ECO:0000313" key="1">
    <source>
        <dbReference type="EMBL" id="TWL26172.1"/>
    </source>
</evidence>
<evidence type="ECO:0000313" key="2">
    <source>
        <dbReference type="Proteomes" id="UP000435910"/>
    </source>
</evidence>
<protein>
    <recommendedName>
        <fullName evidence="3">DUF2507 domain-containing protein</fullName>
    </recommendedName>
</protein>
<accession>A0A8B5YB20</accession>
<sequence>MDMNKYEANLAQLKELEVSAYGYELIREVLLPDMLGQDYADMMYWAGKKLARKFPLESREDLPAFFQDAGWGTLAIVHSKKQELEFELEGPLVSNRLKYQKEPCFQLEAGFIAEQIQLMNEQIAESYEQVKKRAGKVVLTVKWDLKDPA</sequence>
<dbReference type="InterPro" id="IPR024096">
    <property type="entry name" value="NO_sig/Golgi_transp_ligand-bd"/>
</dbReference>
<dbReference type="Gene3D" id="3.30.1380.20">
    <property type="entry name" value="Trafficking protein particle complex subunit 3"/>
    <property type="match status" value="1"/>
</dbReference>
<dbReference type="SUPFAM" id="SSF111126">
    <property type="entry name" value="Ligand-binding domain in the NO signalling and Golgi transport"/>
    <property type="match status" value="1"/>
</dbReference>
<dbReference type="AlphaFoldDB" id="A0A8B5YB20"/>
<dbReference type="Proteomes" id="UP000435910">
    <property type="component" value="Unassembled WGS sequence"/>
</dbReference>
<dbReference type="Pfam" id="PF10702">
    <property type="entry name" value="DUF2507"/>
    <property type="match status" value="1"/>
</dbReference>
<name>A0A8B5YB20_BACLI</name>
<gene>
    <name evidence="1" type="ORF">CHCC16736_0095</name>
</gene>